<evidence type="ECO:0000313" key="3">
    <source>
        <dbReference type="Proteomes" id="UP001207918"/>
    </source>
</evidence>
<organism evidence="2 3">
    <name type="scientific">Fodinibius salsisoli</name>
    <dbReference type="NCBI Taxonomy" id="2820877"/>
    <lineage>
        <taxon>Bacteria</taxon>
        <taxon>Pseudomonadati</taxon>
        <taxon>Balneolota</taxon>
        <taxon>Balneolia</taxon>
        <taxon>Balneolales</taxon>
        <taxon>Balneolaceae</taxon>
        <taxon>Fodinibius</taxon>
    </lineage>
</organism>
<protein>
    <recommendedName>
        <fullName evidence="4">DUF294 domain-containing protein</fullName>
    </recommendedName>
</protein>
<dbReference type="EMBL" id="JAGGJA010000001">
    <property type="protein sequence ID" value="MCW9705397.1"/>
    <property type="molecule type" value="Genomic_DNA"/>
</dbReference>
<name>A0ABT3PHJ6_9BACT</name>
<dbReference type="Proteomes" id="UP001207918">
    <property type="component" value="Unassembled WGS sequence"/>
</dbReference>
<evidence type="ECO:0000313" key="2">
    <source>
        <dbReference type="EMBL" id="MCW9705397.1"/>
    </source>
</evidence>
<sequence length="149" mass="17244">MLPRSSQTRYASGILSPENVHPLQNYVSDLQTNHFSFPSLGNDEQEKEGQESSPSQKESLRAEEKSSDITNIISGDDFQEMLSCFFVTSHNKLRLLQSQLQNEINIDNNTLFDITDLNNHKIQEMRRHYYQLQMVLFQSPKGQQHDTLL</sequence>
<keyword evidence="3" id="KW-1185">Reference proteome</keyword>
<comment type="caution">
    <text evidence="2">The sequence shown here is derived from an EMBL/GenBank/DDBJ whole genome shotgun (WGS) entry which is preliminary data.</text>
</comment>
<reference evidence="2 3" key="1">
    <citation type="submission" date="2021-03" db="EMBL/GenBank/DDBJ databases">
        <title>Aliifodinibius sp. nov., a new bacterium isolated from saline soil.</title>
        <authorList>
            <person name="Galisteo C."/>
            <person name="De La Haba R."/>
            <person name="Sanchez-Porro C."/>
            <person name="Ventosa A."/>
        </authorList>
    </citation>
    <scope>NUCLEOTIDE SEQUENCE [LARGE SCALE GENOMIC DNA]</scope>
    <source>
        <strain evidence="2 3">1BSP15-2V2</strain>
    </source>
</reference>
<proteinExistence type="predicted"/>
<accession>A0ABT3PHJ6</accession>
<feature type="compositionally biased region" description="Basic and acidic residues" evidence="1">
    <location>
        <begin position="58"/>
        <end position="67"/>
    </location>
</feature>
<dbReference type="RefSeq" id="WP_265764060.1">
    <property type="nucleotide sequence ID" value="NZ_JAGGJA010000001.1"/>
</dbReference>
<evidence type="ECO:0000256" key="1">
    <source>
        <dbReference type="SAM" id="MobiDB-lite"/>
    </source>
</evidence>
<gene>
    <name evidence="2" type="ORF">J6I44_00960</name>
</gene>
<feature type="region of interest" description="Disordered" evidence="1">
    <location>
        <begin position="34"/>
        <end position="69"/>
    </location>
</feature>
<evidence type="ECO:0008006" key="4">
    <source>
        <dbReference type="Google" id="ProtNLM"/>
    </source>
</evidence>